<dbReference type="KEGG" id="lamb:KBB96_07995"/>
<dbReference type="InterPro" id="IPR050313">
    <property type="entry name" value="Carb_Metab_HTH_regulators"/>
</dbReference>
<evidence type="ECO:0000313" key="5">
    <source>
        <dbReference type="EMBL" id="QUE52824.1"/>
    </source>
</evidence>
<dbReference type="SUPFAM" id="SSF100950">
    <property type="entry name" value="NagB/RpiA/CoA transferase-like"/>
    <property type="match status" value="1"/>
</dbReference>
<keyword evidence="3" id="KW-0804">Transcription</keyword>
<dbReference type="InterPro" id="IPR001034">
    <property type="entry name" value="DeoR_HTH"/>
</dbReference>
<accession>A0A975PGK6</accession>
<protein>
    <submittedName>
        <fullName evidence="5">DeoR/GlpR transcriptional regulator</fullName>
    </submittedName>
</protein>
<dbReference type="Pfam" id="PF00455">
    <property type="entry name" value="DeoRC"/>
    <property type="match status" value="1"/>
</dbReference>
<evidence type="ECO:0000256" key="1">
    <source>
        <dbReference type="ARBA" id="ARBA00023015"/>
    </source>
</evidence>
<evidence type="ECO:0000313" key="6">
    <source>
        <dbReference type="Proteomes" id="UP000676169"/>
    </source>
</evidence>
<dbReference type="PROSITE" id="PS00894">
    <property type="entry name" value="HTH_DEOR_1"/>
    <property type="match status" value="1"/>
</dbReference>
<dbReference type="PANTHER" id="PTHR30363">
    <property type="entry name" value="HTH-TYPE TRANSCRIPTIONAL REGULATOR SRLR-RELATED"/>
    <property type="match status" value="1"/>
</dbReference>
<organism evidence="5 6">
    <name type="scientific">Luteolibacter ambystomatis</name>
    <dbReference type="NCBI Taxonomy" id="2824561"/>
    <lineage>
        <taxon>Bacteria</taxon>
        <taxon>Pseudomonadati</taxon>
        <taxon>Verrucomicrobiota</taxon>
        <taxon>Verrucomicrobiia</taxon>
        <taxon>Verrucomicrobiales</taxon>
        <taxon>Verrucomicrobiaceae</taxon>
        <taxon>Luteolibacter</taxon>
    </lineage>
</organism>
<dbReference type="InterPro" id="IPR036390">
    <property type="entry name" value="WH_DNA-bd_sf"/>
</dbReference>
<evidence type="ECO:0000259" key="4">
    <source>
        <dbReference type="PROSITE" id="PS51000"/>
    </source>
</evidence>
<evidence type="ECO:0000256" key="2">
    <source>
        <dbReference type="ARBA" id="ARBA00023125"/>
    </source>
</evidence>
<keyword evidence="1" id="KW-0805">Transcription regulation</keyword>
<dbReference type="Proteomes" id="UP000676169">
    <property type="component" value="Chromosome"/>
</dbReference>
<dbReference type="InterPro" id="IPR014036">
    <property type="entry name" value="DeoR-like_C"/>
</dbReference>
<keyword evidence="2" id="KW-0238">DNA-binding</keyword>
<dbReference type="PROSITE" id="PS51000">
    <property type="entry name" value="HTH_DEOR_2"/>
    <property type="match status" value="1"/>
</dbReference>
<dbReference type="Pfam" id="PF08220">
    <property type="entry name" value="HTH_DeoR"/>
    <property type="match status" value="1"/>
</dbReference>
<dbReference type="PANTHER" id="PTHR30363:SF44">
    <property type="entry name" value="AGA OPERON TRANSCRIPTIONAL REPRESSOR-RELATED"/>
    <property type="match status" value="1"/>
</dbReference>
<dbReference type="InterPro" id="IPR037171">
    <property type="entry name" value="NagB/RpiA_transferase-like"/>
</dbReference>
<dbReference type="InterPro" id="IPR018356">
    <property type="entry name" value="Tscrpt_reg_HTH_DeoR_CS"/>
</dbReference>
<dbReference type="SMART" id="SM01134">
    <property type="entry name" value="DeoRC"/>
    <property type="match status" value="1"/>
</dbReference>
<keyword evidence="6" id="KW-1185">Reference proteome</keyword>
<dbReference type="InterPro" id="IPR036388">
    <property type="entry name" value="WH-like_DNA-bd_sf"/>
</dbReference>
<dbReference type="GO" id="GO:0003700">
    <property type="term" value="F:DNA-binding transcription factor activity"/>
    <property type="evidence" value="ECO:0007669"/>
    <property type="project" value="InterPro"/>
</dbReference>
<dbReference type="SMART" id="SM00420">
    <property type="entry name" value="HTH_DEOR"/>
    <property type="match status" value="1"/>
</dbReference>
<reference evidence="5" key="1">
    <citation type="submission" date="2021-04" db="EMBL/GenBank/DDBJ databases">
        <title>Luteolibacter sp. 32A isolated from the skin of an Anderson's salamander (Ambystoma andersonii).</title>
        <authorList>
            <person name="Spergser J."/>
            <person name="Busse H.-J."/>
        </authorList>
    </citation>
    <scope>NUCLEOTIDE SEQUENCE</scope>
    <source>
        <strain evidence="5">32A</strain>
    </source>
</reference>
<dbReference type="EMBL" id="CP073100">
    <property type="protein sequence ID" value="QUE52824.1"/>
    <property type="molecule type" value="Genomic_DNA"/>
</dbReference>
<dbReference type="AlphaFoldDB" id="A0A975PGK6"/>
<dbReference type="SUPFAM" id="SSF46785">
    <property type="entry name" value="Winged helix' DNA-binding domain"/>
    <property type="match status" value="1"/>
</dbReference>
<evidence type="ECO:0000256" key="3">
    <source>
        <dbReference type="ARBA" id="ARBA00023163"/>
    </source>
</evidence>
<sequence length="252" mass="28288">MLAVERHRRILELLQVHGSVRTVEIAAGFGVTDETIRKDFEFLEQRGDLIRIHGGATRPARAKEELPLTERQLIRREEKSVIARIAAARILPNETIFLDASSTTLTMTEFLPDVPLTILTNALNVFTALEGRTNLDLICTGGLYDRRSRSFIGLPAETALRRYNIHRMFCSGNGIDLERGISETNSRQASFKERVIANAEEVVYLADHSKLGQKASFFFGDLASLNCLITDGNADRDFLRALRERGMEVQTP</sequence>
<dbReference type="Gene3D" id="1.10.10.10">
    <property type="entry name" value="Winged helix-like DNA-binding domain superfamily/Winged helix DNA-binding domain"/>
    <property type="match status" value="1"/>
</dbReference>
<name>A0A975PGK6_9BACT</name>
<dbReference type="PRINTS" id="PR00037">
    <property type="entry name" value="HTHLACR"/>
</dbReference>
<proteinExistence type="predicted"/>
<gene>
    <name evidence="5" type="ORF">KBB96_07995</name>
</gene>
<dbReference type="GO" id="GO:0003677">
    <property type="term" value="F:DNA binding"/>
    <property type="evidence" value="ECO:0007669"/>
    <property type="project" value="UniProtKB-KW"/>
</dbReference>
<feature type="domain" description="HTH deoR-type" evidence="4">
    <location>
        <begin position="3"/>
        <end position="58"/>
    </location>
</feature>
<dbReference type="RefSeq" id="WP_211634151.1">
    <property type="nucleotide sequence ID" value="NZ_CP073100.1"/>
</dbReference>